<dbReference type="AlphaFoldDB" id="A0AAV4IYH8"/>
<sequence>MKLDGGNGRRRRRWKETGKMELDGGNGRRRGRWKETRKMELDGGNGRRREDERDGRRGGRWKKRRGMEGKKRGDRGNIKKKCYVVLTIQT</sequence>
<gene>
    <name evidence="2" type="ORF">ElyMa_003153800</name>
</gene>
<feature type="compositionally biased region" description="Basic and acidic residues" evidence="1">
    <location>
        <begin position="33"/>
        <end position="57"/>
    </location>
</feature>
<dbReference type="Proteomes" id="UP000762676">
    <property type="component" value="Unassembled WGS sequence"/>
</dbReference>
<evidence type="ECO:0000313" key="3">
    <source>
        <dbReference type="Proteomes" id="UP000762676"/>
    </source>
</evidence>
<feature type="region of interest" description="Disordered" evidence="1">
    <location>
        <begin position="1"/>
        <end position="75"/>
    </location>
</feature>
<keyword evidence="3" id="KW-1185">Reference proteome</keyword>
<protein>
    <submittedName>
        <fullName evidence="2">Uncharacterized protein</fullName>
    </submittedName>
</protein>
<accession>A0AAV4IYH8</accession>
<name>A0AAV4IYH8_9GAST</name>
<feature type="compositionally biased region" description="Basic and acidic residues" evidence="1">
    <location>
        <begin position="66"/>
        <end position="75"/>
    </location>
</feature>
<reference evidence="2 3" key="1">
    <citation type="journal article" date="2021" name="Elife">
        <title>Chloroplast acquisition without the gene transfer in kleptoplastic sea slugs, Plakobranchus ocellatus.</title>
        <authorList>
            <person name="Maeda T."/>
            <person name="Takahashi S."/>
            <person name="Yoshida T."/>
            <person name="Shimamura S."/>
            <person name="Takaki Y."/>
            <person name="Nagai Y."/>
            <person name="Toyoda A."/>
            <person name="Suzuki Y."/>
            <person name="Arimoto A."/>
            <person name="Ishii H."/>
            <person name="Satoh N."/>
            <person name="Nishiyama T."/>
            <person name="Hasebe M."/>
            <person name="Maruyama T."/>
            <person name="Minagawa J."/>
            <person name="Obokata J."/>
            <person name="Shigenobu S."/>
        </authorList>
    </citation>
    <scope>NUCLEOTIDE SEQUENCE [LARGE SCALE GENOMIC DNA]</scope>
</reference>
<evidence type="ECO:0000313" key="2">
    <source>
        <dbReference type="EMBL" id="GFS14066.1"/>
    </source>
</evidence>
<organism evidence="2 3">
    <name type="scientific">Elysia marginata</name>
    <dbReference type="NCBI Taxonomy" id="1093978"/>
    <lineage>
        <taxon>Eukaryota</taxon>
        <taxon>Metazoa</taxon>
        <taxon>Spiralia</taxon>
        <taxon>Lophotrochozoa</taxon>
        <taxon>Mollusca</taxon>
        <taxon>Gastropoda</taxon>
        <taxon>Heterobranchia</taxon>
        <taxon>Euthyneura</taxon>
        <taxon>Panpulmonata</taxon>
        <taxon>Sacoglossa</taxon>
        <taxon>Placobranchoidea</taxon>
        <taxon>Plakobranchidae</taxon>
        <taxon>Elysia</taxon>
    </lineage>
</organism>
<dbReference type="EMBL" id="BMAT01006498">
    <property type="protein sequence ID" value="GFS14066.1"/>
    <property type="molecule type" value="Genomic_DNA"/>
</dbReference>
<proteinExistence type="predicted"/>
<comment type="caution">
    <text evidence="2">The sequence shown here is derived from an EMBL/GenBank/DDBJ whole genome shotgun (WGS) entry which is preliminary data.</text>
</comment>
<evidence type="ECO:0000256" key="1">
    <source>
        <dbReference type="SAM" id="MobiDB-lite"/>
    </source>
</evidence>